<dbReference type="NCBIfam" id="TIGR01630">
    <property type="entry name" value="psiM2_ORF9"/>
    <property type="match status" value="1"/>
</dbReference>
<dbReference type="AlphaFoldDB" id="A0A4Y8VQT5"/>
<sequence length="484" mass="55801">MDKKAMLKRKLELKRLQYRRAAQDRLAIFLNYTMPSYQRQWFHTLIADKCQALLEGKIQKLMIFVPPQHGKSEIVSRRFPAWAFGRDPSLKIVECSYSSTLAESFSRSIQLTMDSKEYQELFPDTQIPKRGGGGLKRDVDYFDTLSRGFYKAVGVTGSLTGTPADIAIIDDPVKDKIEAYSDTYRQRVWDWYTDVLSTRLHNGSKQLLIMTRWHEDDLAGKILKKEPGEWEVLSIPAIKEDEPSQEDPRKPGEALWEERHSLERLRAMERKSLRTFTALYQQHPSVAGGTIWKRDWFRKISVPEFLGIKNKDVIIHFFMDTAYTKNSGNDPSGQIAACRIGNYMYITDAISVYKNFPELIRWIPEYEKAHGYTKSSTIRIEPKANGISVVDQLQDQTDLNVVKTPSPVDSKEVRAQANSAKIECGRVFLVEGEWNENYLEQVTKFPAVAHDEWVDVTNYAIDYLINDEVEIPDDIEDRLPVLDI</sequence>
<evidence type="ECO:0000259" key="2">
    <source>
        <dbReference type="Pfam" id="PF17289"/>
    </source>
</evidence>
<gene>
    <name evidence="3" type="ORF">EXN75_05430</name>
</gene>
<dbReference type="InterPro" id="IPR006517">
    <property type="entry name" value="Phage_terminase_lsu-like_C"/>
</dbReference>
<dbReference type="EMBL" id="SGVY01000010">
    <property type="protein sequence ID" value="TFH82777.1"/>
    <property type="molecule type" value="Genomic_DNA"/>
</dbReference>
<proteinExistence type="predicted"/>
<protein>
    <submittedName>
        <fullName evidence="3">Heat-shock protein Hsp70</fullName>
    </submittedName>
</protein>
<keyword evidence="4" id="KW-1185">Reference proteome</keyword>
<evidence type="ECO:0000313" key="3">
    <source>
        <dbReference type="EMBL" id="TFH82777.1"/>
    </source>
</evidence>
<organism evidence="3 4">
    <name type="scientific">Segatella hominis</name>
    <dbReference type="NCBI Taxonomy" id="2518605"/>
    <lineage>
        <taxon>Bacteria</taxon>
        <taxon>Pseudomonadati</taxon>
        <taxon>Bacteroidota</taxon>
        <taxon>Bacteroidia</taxon>
        <taxon>Bacteroidales</taxon>
        <taxon>Prevotellaceae</taxon>
        <taxon>Segatella</taxon>
    </lineage>
</organism>
<name>A0A4Y8VQT5_9BACT</name>
<feature type="domain" description="Terminase large subunit gp17-like C-terminal" evidence="2">
    <location>
        <begin position="376"/>
        <end position="462"/>
    </location>
</feature>
<evidence type="ECO:0000256" key="1">
    <source>
        <dbReference type="ARBA" id="ARBA00022612"/>
    </source>
</evidence>
<accession>A0A4Y8VQT5</accession>
<dbReference type="Pfam" id="PF17289">
    <property type="entry name" value="Terminase_6C"/>
    <property type="match status" value="1"/>
</dbReference>
<dbReference type="Proteomes" id="UP000297872">
    <property type="component" value="Unassembled WGS sequence"/>
</dbReference>
<dbReference type="InterPro" id="IPR035421">
    <property type="entry name" value="Terminase_6C"/>
</dbReference>
<comment type="caution">
    <text evidence="3">The sequence shown here is derived from an EMBL/GenBank/DDBJ whole genome shotgun (WGS) entry which is preliminary data.</text>
</comment>
<reference evidence="3 4" key="1">
    <citation type="submission" date="2019-02" db="EMBL/GenBank/DDBJ databases">
        <title>Draft Genome Sequence of the Prevotella sp. BCRC 81118, Isolated from Human Feces.</title>
        <authorList>
            <person name="Huang C.-H."/>
        </authorList>
    </citation>
    <scope>NUCLEOTIDE SEQUENCE [LARGE SCALE GENOMIC DNA]</scope>
    <source>
        <strain evidence="3 4">BCRC 81118</strain>
    </source>
</reference>
<dbReference type="Pfam" id="PF03237">
    <property type="entry name" value="Terminase_6N"/>
    <property type="match status" value="1"/>
</dbReference>
<dbReference type="OrthoDB" id="9771580at2"/>
<keyword evidence="1" id="KW-1188">Viral release from host cell</keyword>
<evidence type="ECO:0000313" key="4">
    <source>
        <dbReference type="Proteomes" id="UP000297872"/>
    </source>
</evidence>